<dbReference type="STRING" id="75743.A0A401Q5R8"/>
<dbReference type="EC" id="3.1.3.5" evidence="14"/>
<gene>
    <name evidence="15" type="ORF">scyTo_0016369</name>
</gene>
<dbReference type="InterPro" id="IPR006434">
    <property type="entry name" value="Pyrimidine_nucleotidase_eu"/>
</dbReference>
<dbReference type="GO" id="GO:0009117">
    <property type="term" value="P:nucleotide metabolic process"/>
    <property type="evidence" value="ECO:0007669"/>
    <property type="project" value="UniProtKB-KW"/>
</dbReference>
<comment type="catalytic activity">
    <reaction evidence="11">
        <text>CMP + H2O = cytidine + phosphate</text>
        <dbReference type="Rhea" id="RHEA:29367"/>
        <dbReference type="ChEBI" id="CHEBI:15377"/>
        <dbReference type="ChEBI" id="CHEBI:17562"/>
        <dbReference type="ChEBI" id="CHEBI:43474"/>
        <dbReference type="ChEBI" id="CHEBI:60377"/>
        <dbReference type="EC" id="3.1.3.91"/>
    </reaction>
</comment>
<dbReference type="InterPro" id="IPR023214">
    <property type="entry name" value="HAD_sf"/>
</dbReference>
<keyword evidence="10 14" id="KW-0546">Nucleotide metabolism</keyword>
<dbReference type="AlphaFoldDB" id="A0A401Q5R8"/>
<evidence type="ECO:0000256" key="2">
    <source>
        <dbReference type="ARBA" id="ARBA00004496"/>
    </source>
</evidence>
<dbReference type="NCBIfam" id="TIGR01544">
    <property type="entry name" value="HAD-SF-IE"/>
    <property type="match status" value="1"/>
</dbReference>
<dbReference type="Gene3D" id="3.40.50.1000">
    <property type="entry name" value="HAD superfamily/HAD-like"/>
    <property type="match status" value="1"/>
</dbReference>
<dbReference type="PANTHER" id="PTHR13045">
    <property type="entry name" value="5'-NUCLEOTIDASE"/>
    <property type="match status" value="1"/>
</dbReference>
<dbReference type="InterPro" id="IPR036412">
    <property type="entry name" value="HAD-like_sf"/>
</dbReference>
<comment type="catalytic activity">
    <reaction evidence="13">
        <text>N(7)-methyl-GMP + H2O = N(7)-methylguanosine + phosphate</text>
        <dbReference type="Rhea" id="RHEA:37107"/>
        <dbReference type="ChEBI" id="CHEBI:15377"/>
        <dbReference type="ChEBI" id="CHEBI:20794"/>
        <dbReference type="ChEBI" id="CHEBI:43474"/>
        <dbReference type="ChEBI" id="CHEBI:58285"/>
        <dbReference type="EC" id="3.1.3.91"/>
    </reaction>
</comment>
<evidence type="ECO:0000256" key="12">
    <source>
        <dbReference type="ARBA" id="ARBA00046090"/>
    </source>
</evidence>
<evidence type="ECO:0000256" key="10">
    <source>
        <dbReference type="ARBA" id="ARBA00023080"/>
    </source>
</evidence>
<dbReference type="Gene3D" id="1.10.150.340">
    <property type="entry name" value="Pyrimidine 5'-nucleotidase (UMPH-1), N-terminal domain"/>
    <property type="match status" value="1"/>
</dbReference>
<comment type="caution">
    <text evidence="15">The sequence shown here is derived from an EMBL/GenBank/DDBJ whole genome shotgun (WGS) entry which is preliminary data.</text>
</comment>
<protein>
    <recommendedName>
        <fullName evidence="14">5'-nucleotidase</fullName>
        <ecNumber evidence="14">3.1.3.5</ecNumber>
    </recommendedName>
</protein>
<evidence type="ECO:0000313" key="15">
    <source>
        <dbReference type="EMBL" id="GCB80730.1"/>
    </source>
</evidence>
<evidence type="ECO:0000256" key="13">
    <source>
        <dbReference type="ARBA" id="ARBA00048583"/>
    </source>
</evidence>
<dbReference type="FunFam" id="1.10.150.340:FF:000001">
    <property type="entry name" value="Cytosolic 5-nucleotidase 3-like"/>
    <property type="match status" value="1"/>
</dbReference>
<feature type="non-terminal residue" evidence="15">
    <location>
        <position position="1"/>
    </location>
</feature>
<evidence type="ECO:0000256" key="8">
    <source>
        <dbReference type="ARBA" id="ARBA00022801"/>
    </source>
</evidence>
<sequence>IFQIIGFILLQVPELEKSTVRIREPERVKEIISCIRAGGASKLQVITDFDMTLTCFANEGKRSPTCHDIIKDSKLISEECRIKLKDLFKTYYSIEIDPSRSIEEKFPLMIEWWTKVHEQLVGERIQKSKLDKTVRESGAQLRDGYKIFFDRLHQYNVPVFIFSAGVGDILEEIIRQLGVYHRNVTVVSNFMDFDENGLLKGFKGEIIHVYNKREGALRNTEHFQQLGEYSNIILLGDSLGDLSMADGVQNQENILKIGFLNDKVDQLLDKYLASYDIVLVSDETLAVANGILQHVLNPGLLPNYCEAGAV</sequence>
<comment type="subunit">
    <text evidence="4">Monomer.</text>
</comment>
<dbReference type="SUPFAM" id="SSF56784">
    <property type="entry name" value="HAD-like"/>
    <property type="match status" value="1"/>
</dbReference>
<keyword evidence="6" id="KW-0479">Metal-binding</keyword>
<dbReference type="GO" id="GO:0005737">
    <property type="term" value="C:cytoplasm"/>
    <property type="evidence" value="ECO:0007669"/>
    <property type="project" value="UniProtKB-SubCell"/>
</dbReference>
<dbReference type="FunFam" id="3.40.50.1000:FF:000032">
    <property type="entry name" value="Cytosolic 5-nucleotidase 3-like"/>
    <property type="match status" value="1"/>
</dbReference>
<evidence type="ECO:0000256" key="3">
    <source>
        <dbReference type="ARBA" id="ARBA00008389"/>
    </source>
</evidence>
<evidence type="ECO:0000256" key="14">
    <source>
        <dbReference type="RuleBase" id="RU361276"/>
    </source>
</evidence>
<organism evidence="15 16">
    <name type="scientific">Scyliorhinus torazame</name>
    <name type="common">Cloudy catshark</name>
    <name type="synonym">Catulus torazame</name>
    <dbReference type="NCBI Taxonomy" id="75743"/>
    <lineage>
        <taxon>Eukaryota</taxon>
        <taxon>Metazoa</taxon>
        <taxon>Chordata</taxon>
        <taxon>Craniata</taxon>
        <taxon>Vertebrata</taxon>
        <taxon>Chondrichthyes</taxon>
        <taxon>Elasmobranchii</taxon>
        <taxon>Galeomorphii</taxon>
        <taxon>Galeoidea</taxon>
        <taxon>Carcharhiniformes</taxon>
        <taxon>Scyliorhinidae</taxon>
        <taxon>Scyliorhinus</taxon>
    </lineage>
</organism>
<comment type="subcellular location">
    <subcellularLocation>
        <location evidence="2 14">Cytoplasm</location>
    </subcellularLocation>
</comment>
<reference evidence="15 16" key="1">
    <citation type="journal article" date="2018" name="Nat. Ecol. Evol.">
        <title>Shark genomes provide insights into elasmobranch evolution and the origin of vertebrates.</title>
        <authorList>
            <person name="Hara Y"/>
            <person name="Yamaguchi K"/>
            <person name="Onimaru K"/>
            <person name="Kadota M"/>
            <person name="Koyanagi M"/>
            <person name="Keeley SD"/>
            <person name="Tatsumi K"/>
            <person name="Tanaka K"/>
            <person name="Motone F"/>
            <person name="Kageyama Y"/>
            <person name="Nozu R"/>
            <person name="Adachi N"/>
            <person name="Nishimura O"/>
            <person name="Nakagawa R"/>
            <person name="Tanegashima C"/>
            <person name="Kiyatake I"/>
            <person name="Matsumoto R"/>
            <person name="Murakumo K"/>
            <person name="Nishida K"/>
            <person name="Terakita A"/>
            <person name="Kuratani S"/>
            <person name="Sato K"/>
            <person name="Hyodo S Kuraku.S."/>
        </authorList>
    </citation>
    <scope>NUCLEOTIDE SEQUENCE [LARGE SCALE GENOMIC DNA]</scope>
</reference>
<dbReference type="Proteomes" id="UP000288216">
    <property type="component" value="Unassembled WGS sequence"/>
</dbReference>
<keyword evidence="8 14" id="KW-0378">Hydrolase</keyword>
<comment type="function">
    <text evidence="12">Specifically hydrolyzes 7-methylguanosine monophosphate (m(7)GMP) to 7-methylguanosine and inorganic phosphate. The specific activity for m(7)GMP may protect cells against undesired salvage of m(7)GMP and its incorporation into nucleic acids. Also has weak activity for CMP. UMP and purine nucleotides are poor substrates.</text>
</comment>
<evidence type="ECO:0000256" key="1">
    <source>
        <dbReference type="ARBA" id="ARBA00000815"/>
    </source>
</evidence>
<dbReference type="SFLD" id="SFLDG01128">
    <property type="entry name" value="C1.4:_5'-Nucleotidase_Like"/>
    <property type="match status" value="1"/>
</dbReference>
<dbReference type="SFLD" id="SFLDS00003">
    <property type="entry name" value="Haloacid_Dehalogenase"/>
    <property type="match status" value="1"/>
</dbReference>
<dbReference type="OrthoDB" id="10014216at2759"/>
<dbReference type="PANTHER" id="PTHR13045:SF15">
    <property type="entry name" value="7-METHYLGUANOSINE PHOSPHATE-SPECIFIC 5'-NUCLEOTIDASE"/>
    <property type="match status" value="1"/>
</dbReference>
<evidence type="ECO:0000256" key="5">
    <source>
        <dbReference type="ARBA" id="ARBA00022490"/>
    </source>
</evidence>
<accession>A0A401Q5R8</accession>
<evidence type="ECO:0000256" key="6">
    <source>
        <dbReference type="ARBA" id="ARBA00022723"/>
    </source>
</evidence>
<dbReference type="OMA" id="GPERMQI"/>
<dbReference type="CDD" id="cd07504">
    <property type="entry name" value="HAD_5NT"/>
    <property type="match status" value="1"/>
</dbReference>
<name>A0A401Q5R8_SCYTO</name>
<evidence type="ECO:0000256" key="9">
    <source>
        <dbReference type="ARBA" id="ARBA00022842"/>
    </source>
</evidence>
<dbReference type="GO" id="GO:0000287">
    <property type="term" value="F:magnesium ion binding"/>
    <property type="evidence" value="ECO:0007669"/>
    <property type="project" value="InterPro"/>
</dbReference>
<evidence type="ECO:0000256" key="11">
    <source>
        <dbReference type="ARBA" id="ARBA00036362"/>
    </source>
</evidence>
<proteinExistence type="inferred from homology"/>
<keyword evidence="7 14" id="KW-0547">Nucleotide-binding</keyword>
<keyword evidence="16" id="KW-1185">Reference proteome</keyword>
<dbReference type="EMBL" id="BFAA01009855">
    <property type="protein sequence ID" value="GCB80730.1"/>
    <property type="molecule type" value="Genomic_DNA"/>
</dbReference>
<evidence type="ECO:0000313" key="16">
    <source>
        <dbReference type="Proteomes" id="UP000288216"/>
    </source>
</evidence>
<evidence type="ECO:0000256" key="4">
    <source>
        <dbReference type="ARBA" id="ARBA00011245"/>
    </source>
</evidence>
<keyword evidence="5 14" id="KW-0963">Cytoplasm</keyword>
<dbReference type="GO" id="GO:0000166">
    <property type="term" value="F:nucleotide binding"/>
    <property type="evidence" value="ECO:0007669"/>
    <property type="project" value="UniProtKB-KW"/>
</dbReference>
<dbReference type="Pfam" id="PF05822">
    <property type="entry name" value="UMPH-1"/>
    <property type="match status" value="1"/>
</dbReference>
<keyword evidence="9" id="KW-0460">Magnesium</keyword>
<dbReference type="GO" id="GO:0008253">
    <property type="term" value="F:5'-nucleotidase activity"/>
    <property type="evidence" value="ECO:0007669"/>
    <property type="project" value="UniProtKB-EC"/>
</dbReference>
<comment type="similarity">
    <text evidence="3 14">Belongs to the pyrimidine 5'-nucleotidase family.</text>
</comment>
<evidence type="ECO:0000256" key="7">
    <source>
        <dbReference type="ARBA" id="ARBA00022741"/>
    </source>
</evidence>
<comment type="catalytic activity">
    <reaction evidence="1 14">
        <text>a ribonucleoside 5'-phosphate + H2O = a ribonucleoside + phosphate</text>
        <dbReference type="Rhea" id="RHEA:12484"/>
        <dbReference type="ChEBI" id="CHEBI:15377"/>
        <dbReference type="ChEBI" id="CHEBI:18254"/>
        <dbReference type="ChEBI" id="CHEBI:43474"/>
        <dbReference type="ChEBI" id="CHEBI:58043"/>
        <dbReference type="EC" id="3.1.3.5"/>
    </reaction>
</comment>